<dbReference type="CDD" id="cd21670">
    <property type="entry name" value="SMP_ESyt"/>
    <property type="match status" value="1"/>
</dbReference>
<name>A0ABM1TPU5_LIMPO</name>
<dbReference type="PANTHER" id="PTHR45761:SF1">
    <property type="entry name" value="EXTENDED SYNAPTOTAGMIN-LIKE PROTEIN 2, ISOFORM C"/>
    <property type="match status" value="1"/>
</dbReference>
<dbReference type="InterPro" id="IPR037749">
    <property type="entry name" value="Ext_Synaptotagmin_C2B"/>
</dbReference>
<evidence type="ECO:0000256" key="6">
    <source>
        <dbReference type="ARBA" id="ARBA00022837"/>
    </source>
</evidence>
<dbReference type="GeneID" id="106473807"/>
<reference evidence="15" key="1">
    <citation type="submission" date="2025-08" db="UniProtKB">
        <authorList>
            <consortium name="RefSeq"/>
        </authorList>
    </citation>
    <scope>IDENTIFICATION</scope>
    <source>
        <tissue evidence="15">Muscle</tissue>
    </source>
</reference>
<keyword evidence="14" id="KW-1185">Reference proteome</keyword>
<protein>
    <submittedName>
        <fullName evidence="15">Extended synaptotagmin-2-like</fullName>
    </submittedName>
</protein>
<dbReference type="RefSeq" id="XP_022257901.1">
    <property type="nucleotide sequence ID" value="XM_022402193.1"/>
</dbReference>
<dbReference type="Pfam" id="PF00168">
    <property type="entry name" value="C2"/>
    <property type="match status" value="3"/>
</dbReference>
<evidence type="ECO:0000256" key="2">
    <source>
        <dbReference type="ARBA" id="ARBA00022448"/>
    </source>
</evidence>
<keyword evidence="4" id="KW-0479">Metal-binding</keyword>
<dbReference type="CDD" id="cd04050">
    <property type="entry name" value="C2B_Synaptotagmin-like"/>
    <property type="match status" value="1"/>
</dbReference>
<comment type="subcellular location">
    <subcellularLocation>
        <location evidence="1">Membrane</location>
    </subcellularLocation>
</comment>
<keyword evidence="2" id="KW-0813">Transport</keyword>
<keyword evidence="7 11" id="KW-1133">Transmembrane helix</keyword>
<keyword evidence="6" id="KW-0106">Calcium</keyword>
<feature type="transmembrane region" description="Helical" evidence="11">
    <location>
        <begin position="38"/>
        <end position="66"/>
    </location>
</feature>
<dbReference type="InterPro" id="IPR035892">
    <property type="entry name" value="C2_domain_sf"/>
</dbReference>
<dbReference type="InterPro" id="IPR000008">
    <property type="entry name" value="C2_dom"/>
</dbReference>
<feature type="domain" description="SMP-LTD" evidence="13">
    <location>
        <begin position="107"/>
        <end position="285"/>
    </location>
</feature>
<proteinExistence type="predicted"/>
<dbReference type="InterPro" id="IPR051634">
    <property type="entry name" value="Extended_Synaptotagmin"/>
</dbReference>
<evidence type="ECO:0000256" key="1">
    <source>
        <dbReference type="ARBA" id="ARBA00004370"/>
    </source>
</evidence>
<dbReference type="Gene3D" id="2.60.40.150">
    <property type="entry name" value="C2 domain"/>
    <property type="match status" value="3"/>
</dbReference>
<evidence type="ECO:0000256" key="4">
    <source>
        <dbReference type="ARBA" id="ARBA00022723"/>
    </source>
</evidence>
<evidence type="ECO:0000256" key="11">
    <source>
        <dbReference type="SAM" id="Phobius"/>
    </source>
</evidence>
<evidence type="ECO:0000313" key="14">
    <source>
        <dbReference type="Proteomes" id="UP000694941"/>
    </source>
</evidence>
<organism evidence="14 15">
    <name type="scientific">Limulus polyphemus</name>
    <name type="common">Atlantic horseshoe crab</name>
    <dbReference type="NCBI Taxonomy" id="6850"/>
    <lineage>
        <taxon>Eukaryota</taxon>
        <taxon>Metazoa</taxon>
        <taxon>Ecdysozoa</taxon>
        <taxon>Arthropoda</taxon>
        <taxon>Chelicerata</taxon>
        <taxon>Merostomata</taxon>
        <taxon>Xiphosura</taxon>
        <taxon>Limulidae</taxon>
        <taxon>Limulus</taxon>
    </lineage>
</organism>
<accession>A0ABM1TPU5</accession>
<dbReference type="PANTHER" id="PTHR45761">
    <property type="entry name" value="EXTENDED SYNAPTOTAGMIN-LIKE PROTEIN 2, ISOFORM C"/>
    <property type="match status" value="1"/>
</dbReference>
<gene>
    <name evidence="15" type="primary">LOC106473807</name>
</gene>
<keyword evidence="3 11" id="KW-0812">Transmembrane</keyword>
<sequence length="746" mass="83630">MSVVNEQSVSKRLPSEAGQANAKMQEKKAILGQFLQNIVVLGGAYILGMFGFSPSWLLMGVLLWMAHENYLNDKIICTALHHSVANNEKGVVSAKFGDLPTWVYFPDTERAEWLNKIIRQMWPYVGHYVQSLFREKVEPAVRANLPPNLQSFKFEKIVLGDMPPRIGGIKVYHENVARDEIIMDVEILYSGDCRFSVRAKGLTAGIKDIQLHGVMRVEMKPLVKQIPLIGGVNVFFLIPPAIDFNMTNLADILNLPVLSDILRRNVIGQITALMVFPNKFTISLTEDIPVRLLKFLQPAGVLYIEVLEARKLKNADICSASDPYAIITVGAFKSKTIVITNCNNPVWNHQCEAVVSHVEGLTLDIEVMDEDKDSKDDFLGRISVNISSIITSGKVDTWYTLEEAKTGEIHLKITWLTFTDNLSDINPVMNMNIPHFSSSLLMVFVDSATDLPVVSRIAGEPNPQVNLKIAAHSRLTAVRLRTSKPVWEENFSFLLQNPQTDELKIEVRDAKSEKSLGNCSLQVSQLLKEPDHRLDQPFLLQRSGPGGKIFLMLQLKVLKYSDPHIKEGAVTADKEIHTKRAEEVSVDKLNSVESALPKRMNNADQTTSSISDILRNKFDFRSGVVCENEDLCVKVSVLSESFPEQKQKTHFLRGAASLVFDKALEFDMMTTDHSNFQLKIVLKTRGGGRLFSRGRVLGQNSIELHFDLNKAITNWYDCVFSNVSQVLSVSDVEALSWVILRSVSHV</sequence>
<feature type="domain" description="C2" evidence="12">
    <location>
        <begin position="421"/>
        <end position="538"/>
    </location>
</feature>
<dbReference type="InterPro" id="IPR039010">
    <property type="entry name" value="Synaptotagmin_SMP"/>
</dbReference>
<dbReference type="PROSITE" id="PS50004">
    <property type="entry name" value="C2"/>
    <property type="match status" value="2"/>
</dbReference>
<feature type="domain" description="C2" evidence="12">
    <location>
        <begin position="276"/>
        <end position="399"/>
    </location>
</feature>
<keyword evidence="5" id="KW-0677">Repeat</keyword>
<dbReference type="SMART" id="SM00239">
    <property type="entry name" value="C2"/>
    <property type="match status" value="3"/>
</dbReference>
<evidence type="ECO:0000256" key="10">
    <source>
        <dbReference type="ARBA" id="ARBA00023136"/>
    </source>
</evidence>
<evidence type="ECO:0000313" key="15">
    <source>
        <dbReference type="RefSeq" id="XP_022257901.1"/>
    </source>
</evidence>
<evidence type="ECO:0000256" key="7">
    <source>
        <dbReference type="ARBA" id="ARBA00022989"/>
    </source>
</evidence>
<evidence type="ECO:0000259" key="12">
    <source>
        <dbReference type="PROSITE" id="PS50004"/>
    </source>
</evidence>
<evidence type="ECO:0000256" key="8">
    <source>
        <dbReference type="ARBA" id="ARBA00023055"/>
    </source>
</evidence>
<dbReference type="SUPFAM" id="SSF49562">
    <property type="entry name" value="C2 domain (Calcium/lipid-binding domain, CaLB)"/>
    <property type="match status" value="3"/>
</dbReference>
<evidence type="ECO:0000256" key="3">
    <source>
        <dbReference type="ARBA" id="ARBA00022692"/>
    </source>
</evidence>
<keyword evidence="8" id="KW-0445">Lipid transport</keyword>
<evidence type="ECO:0000259" key="13">
    <source>
        <dbReference type="PROSITE" id="PS51847"/>
    </source>
</evidence>
<evidence type="ECO:0000256" key="9">
    <source>
        <dbReference type="ARBA" id="ARBA00023121"/>
    </source>
</evidence>
<dbReference type="Proteomes" id="UP000694941">
    <property type="component" value="Unplaced"/>
</dbReference>
<keyword evidence="10 11" id="KW-0472">Membrane</keyword>
<dbReference type="Pfam" id="PF17047">
    <property type="entry name" value="SMP_LBD"/>
    <property type="match status" value="1"/>
</dbReference>
<feature type="non-terminal residue" evidence="15">
    <location>
        <position position="746"/>
    </location>
</feature>
<evidence type="ECO:0000256" key="5">
    <source>
        <dbReference type="ARBA" id="ARBA00022737"/>
    </source>
</evidence>
<dbReference type="PROSITE" id="PS51847">
    <property type="entry name" value="SMP"/>
    <property type="match status" value="1"/>
</dbReference>
<dbReference type="InterPro" id="IPR031468">
    <property type="entry name" value="SMP_LBD"/>
</dbReference>
<keyword evidence="9" id="KW-0446">Lipid-binding</keyword>